<organism evidence="1 2">
    <name type="scientific">Shewanella sedimentimangrovi</name>
    <dbReference type="NCBI Taxonomy" id="2814293"/>
    <lineage>
        <taxon>Bacteria</taxon>
        <taxon>Pseudomonadati</taxon>
        <taxon>Pseudomonadota</taxon>
        <taxon>Gammaproteobacteria</taxon>
        <taxon>Alteromonadales</taxon>
        <taxon>Shewanellaceae</taxon>
        <taxon>Shewanella</taxon>
    </lineage>
</organism>
<gene>
    <name evidence="1" type="ORF">JYB85_06255</name>
</gene>
<name>A0ABX7R6K7_9GAMM</name>
<accession>A0ABX7R6K7</accession>
<evidence type="ECO:0000313" key="1">
    <source>
        <dbReference type="EMBL" id="QSX38420.1"/>
    </source>
</evidence>
<dbReference type="RefSeq" id="WP_207381502.1">
    <property type="nucleotide sequence ID" value="NZ_CP071502.1"/>
</dbReference>
<reference evidence="1 2" key="1">
    <citation type="submission" date="2021-03" db="EMBL/GenBank/DDBJ databases">
        <title>Novel species identification of genus Shewanella.</title>
        <authorList>
            <person name="Liu G."/>
            <person name="Zhang Q."/>
        </authorList>
    </citation>
    <scope>NUCLEOTIDE SEQUENCE [LARGE SCALE GENOMIC DNA]</scope>
    <source>
        <strain evidence="1 2">FJAT-52962</strain>
    </source>
</reference>
<evidence type="ECO:0000313" key="2">
    <source>
        <dbReference type="Proteomes" id="UP000663207"/>
    </source>
</evidence>
<dbReference type="Proteomes" id="UP000663207">
    <property type="component" value="Chromosome"/>
</dbReference>
<sequence>MDRRYEKRINRYWEKMEARCREAFDRLDTNEWFDLWHTHPDWDGKGNSRPENRRRCDELTYEMLKVAESITEHRGCEVQCFALVKEDTMDSSIYIHSENPNGSEFPFQYEGVVWGHSGSRLDQIVDLAVHEIGLFKSESENTLFIRKNA</sequence>
<keyword evidence="2" id="KW-1185">Reference proteome</keyword>
<protein>
    <submittedName>
        <fullName evidence="1">Uncharacterized protein</fullName>
    </submittedName>
</protein>
<proteinExistence type="predicted"/>
<dbReference type="EMBL" id="CP071502">
    <property type="protein sequence ID" value="QSX38420.1"/>
    <property type="molecule type" value="Genomic_DNA"/>
</dbReference>